<feature type="coiled-coil region" evidence="1">
    <location>
        <begin position="515"/>
        <end position="566"/>
    </location>
</feature>
<dbReference type="RefSeq" id="WP_132319735.1">
    <property type="nucleotide sequence ID" value="NZ_SMKR01000046.1"/>
</dbReference>
<keyword evidence="1" id="KW-0175">Coiled coil</keyword>
<evidence type="ECO:0000313" key="3">
    <source>
        <dbReference type="EMBL" id="TDD26545.1"/>
    </source>
</evidence>
<protein>
    <recommendedName>
        <fullName evidence="5">Tail tape measure protein</fullName>
    </recommendedName>
</protein>
<dbReference type="AlphaFoldDB" id="A0A4R4X823"/>
<keyword evidence="4" id="KW-1185">Reference proteome</keyword>
<gene>
    <name evidence="3" type="ORF">E1218_13095</name>
</gene>
<accession>A0A4R4X823</accession>
<keyword evidence="2" id="KW-0472">Membrane</keyword>
<dbReference type="OrthoDB" id="3831432at2"/>
<name>A0A4R4X823_9ACTN</name>
<feature type="transmembrane region" description="Helical" evidence="2">
    <location>
        <begin position="102"/>
        <end position="119"/>
    </location>
</feature>
<keyword evidence="2" id="KW-1133">Transmembrane helix</keyword>
<feature type="transmembrane region" description="Helical" evidence="2">
    <location>
        <begin position="125"/>
        <end position="146"/>
    </location>
</feature>
<comment type="caution">
    <text evidence="3">The sequence shown here is derived from an EMBL/GenBank/DDBJ whole genome shotgun (WGS) entry which is preliminary data.</text>
</comment>
<reference evidence="3 4" key="1">
    <citation type="submission" date="2019-02" db="EMBL/GenBank/DDBJ databases">
        <title>Draft genome sequences of novel Actinobacteria.</title>
        <authorList>
            <person name="Sahin N."/>
            <person name="Ay H."/>
            <person name="Saygin H."/>
        </authorList>
    </citation>
    <scope>NUCLEOTIDE SEQUENCE [LARGE SCALE GENOMIC DNA]</scope>
    <source>
        <strain evidence="3 4">16K104</strain>
    </source>
</reference>
<evidence type="ECO:0000313" key="4">
    <source>
        <dbReference type="Proteomes" id="UP000295172"/>
    </source>
</evidence>
<evidence type="ECO:0000256" key="2">
    <source>
        <dbReference type="SAM" id="Phobius"/>
    </source>
</evidence>
<proteinExistence type="predicted"/>
<evidence type="ECO:0008006" key="5">
    <source>
        <dbReference type="Google" id="ProtNLM"/>
    </source>
</evidence>
<evidence type="ECO:0000256" key="1">
    <source>
        <dbReference type="SAM" id="Coils"/>
    </source>
</evidence>
<dbReference type="EMBL" id="SMKR01000046">
    <property type="protein sequence ID" value="TDD26545.1"/>
    <property type="molecule type" value="Genomic_DNA"/>
</dbReference>
<keyword evidence="2" id="KW-0812">Transmembrane</keyword>
<dbReference type="Proteomes" id="UP000295172">
    <property type="component" value="Unassembled WGS sequence"/>
</dbReference>
<sequence length="689" mass="71158">MATQKVDFDVLAHDKASDKLDRISRAFRKLKNDSDNVDGDGLTDLSKKLRKVADDFEKEGDRSGKGFGRGLKKWVTGGGKGLGGDFGTVFGSGFLGAVKTPILGPALVATIGGAVAVAAPAVGAIAGAGVVAGFGAGIAGLGLVFAAKSKAVQDKWAATMAQLGADMRLLAKPFEGTLIKMAGTFERTVDRFNPALAKAFQKSAGPIEKFADDAGRALEKLIPAIGPVTDALNGVLDATGPALQDAVGDLAEGLTDLARSVERNPDALADMVSGAGELSQQLLDLITTLNDANTAIEDLTGGTSGVEIAFEGLQLIVGTLTGPLALVAEGISKVSGLVNALRHPTDASGQSMAEAANHTVKLAQSLKATETAAKGIVSPLQGVADAASRQRSQFSAAIDAMGQWTSKAIAGSGAAISYQEALDNATASIKANGRNTDIGTEKGRANQRALLQVAEAANRQTAAMDAAGASNVATARTAEGSRSNFIRLARQMGFSATEAKRMADKMIQIPNVSRTAKLNANKKDLETKLAQAQRELKNPNLTKERRAELTANIRKLQSGVAAAKRALNSVPRSRTVTLITERVARNVSGASGGRVPDEPRALGGPVKRNSVYLVGEEGPETFVPNTDGFIVPNSRTTGAATPLGGGGTQKVQVELTIRGDGSRLGDALAETLRKYVRINGGNVQAVLGR</sequence>
<organism evidence="3 4">
    <name type="scientific">Kribbella turkmenica</name>
    <dbReference type="NCBI Taxonomy" id="2530375"/>
    <lineage>
        <taxon>Bacteria</taxon>
        <taxon>Bacillati</taxon>
        <taxon>Actinomycetota</taxon>
        <taxon>Actinomycetes</taxon>
        <taxon>Propionibacteriales</taxon>
        <taxon>Kribbellaceae</taxon>
        <taxon>Kribbella</taxon>
    </lineage>
</organism>